<dbReference type="RefSeq" id="WP_184949116.1">
    <property type="nucleotide sequence ID" value="NZ_BOMC01000041.1"/>
</dbReference>
<dbReference type="EMBL" id="JACHMF010000001">
    <property type="protein sequence ID" value="MBB4690109.1"/>
    <property type="molecule type" value="Genomic_DNA"/>
</dbReference>
<comment type="caution">
    <text evidence="1">The sequence shown here is derived from an EMBL/GenBank/DDBJ whole genome shotgun (WGS) entry which is preliminary data.</text>
</comment>
<gene>
    <name evidence="1" type="ORF">BKA14_000257</name>
</gene>
<accession>A0A7W7CKR4</accession>
<reference evidence="1 2" key="1">
    <citation type="submission" date="2020-08" db="EMBL/GenBank/DDBJ databases">
        <title>Sequencing the genomes of 1000 actinobacteria strains.</title>
        <authorList>
            <person name="Klenk H.-P."/>
        </authorList>
    </citation>
    <scope>NUCLEOTIDE SEQUENCE [LARGE SCALE GENOMIC DNA]</scope>
    <source>
        <strain evidence="1 2">DSM 45518</strain>
    </source>
</reference>
<name>A0A7W7CKR4_9ACTN</name>
<organism evidence="1 2">
    <name type="scientific">Paractinoplanes abujensis</name>
    <dbReference type="NCBI Taxonomy" id="882441"/>
    <lineage>
        <taxon>Bacteria</taxon>
        <taxon>Bacillati</taxon>
        <taxon>Actinomycetota</taxon>
        <taxon>Actinomycetes</taxon>
        <taxon>Micromonosporales</taxon>
        <taxon>Micromonosporaceae</taxon>
        <taxon>Paractinoplanes</taxon>
    </lineage>
</organism>
<evidence type="ECO:0000313" key="2">
    <source>
        <dbReference type="Proteomes" id="UP000542742"/>
    </source>
</evidence>
<dbReference type="Proteomes" id="UP000542742">
    <property type="component" value="Unassembled WGS sequence"/>
</dbReference>
<evidence type="ECO:0000313" key="1">
    <source>
        <dbReference type="EMBL" id="MBB4690109.1"/>
    </source>
</evidence>
<dbReference type="AlphaFoldDB" id="A0A7W7CKR4"/>
<protein>
    <submittedName>
        <fullName evidence="1">Uncharacterized protein</fullName>
    </submittedName>
</protein>
<sequence length="189" mass="21380">MFAQTDDPDHYLVVDGLRLTDCKADQCGVQGVHLQDSLIQGLSCRQPQLLHACIFERVVLRGRIGSFRLLGPHPSLRKRDAFVSAMLARYQVVDWALDISEAEFAEVELTFLPGSLVRTDGETQIVLRRERLAGAGQVEMPEYASVWIRRFAQSPFDSMVVAAPRRSKHFDGYMRDIKWLIDAGWADFG</sequence>
<proteinExistence type="predicted"/>
<keyword evidence="2" id="KW-1185">Reference proteome</keyword>